<dbReference type="Pfam" id="PF00078">
    <property type="entry name" value="RVT_1"/>
    <property type="match status" value="1"/>
</dbReference>
<dbReference type="EMBL" id="JBJQOH010000004">
    <property type="protein sequence ID" value="KAL3688793.1"/>
    <property type="molecule type" value="Genomic_DNA"/>
</dbReference>
<dbReference type="InterPro" id="IPR000477">
    <property type="entry name" value="RT_dom"/>
</dbReference>
<dbReference type="SUPFAM" id="SSF56672">
    <property type="entry name" value="DNA/RNA polymerases"/>
    <property type="match status" value="1"/>
</dbReference>
<dbReference type="PANTHER" id="PTHR31635:SF196">
    <property type="entry name" value="REVERSE TRANSCRIPTASE DOMAIN-CONTAINING PROTEIN-RELATED"/>
    <property type="match status" value="1"/>
</dbReference>
<name>A0ABD3HBQ7_9MARC</name>
<accession>A0ABD3HBQ7</accession>
<dbReference type="PANTHER" id="PTHR31635">
    <property type="entry name" value="REVERSE TRANSCRIPTASE DOMAIN-CONTAINING PROTEIN-RELATED"/>
    <property type="match status" value="1"/>
</dbReference>
<dbReference type="PROSITE" id="PS50878">
    <property type="entry name" value="RT_POL"/>
    <property type="match status" value="1"/>
</dbReference>
<dbReference type="Proteomes" id="UP001633002">
    <property type="component" value="Unassembled WGS sequence"/>
</dbReference>
<proteinExistence type="predicted"/>
<gene>
    <name evidence="2" type="ORF">R1sor_015102</name>
</gene>
<comment type="caution">
    <text evidence="2">The sequence shown here is derived from an EMBL/GenBank/DDBJ whole genome shotgun (WGS) entry which is preliminary data.</text>
</comment>
<feature type="domain" description="Reverse transcriptase" evidence="1">
    <location>
        <begin position="265"/>
        <end position="496"/>
    </location>
</feature>
<dbReference type="InterPro" id="IPR043502">
    <property type="entry name" value="DNA/RNA_pol_sf"/>
</dbReference>
<protein>
    <recommendedName>
        <fullName evidence="1">Reverse transcriptase domain-containing protein</fullName>
    </recommendedName>
</protein>
<keyword evidence="3" id="KW-1185">Reference proteome</keyword>
<evidence type="ECO:0000313" key="2">
    <source>
        <dbReference type="EMBL" id="KAL3688793.1"/>
    </source>
</evidence>
<organism evidence="2 3">
    <name type="scientific">Riccia sorocarpa</name>
    <dbReference type="NCBI Taxonomy" id="122646"/>
    <lineage>
        <taxon>Eukaryota</taxon>
        <taxon>Viridiplantae</taxon>
        <taxon>Streptophyta</taxon>
        <taxon>Embryophyta</taxon>
        <taxon>Marchantiophyta</taxon>
        <taxon>Marchantiopsida</taxon>
        <taxon>Marchantiidae</taxon>
        <taxon>Marchantiales</taxon>
        <taxon>Ricciaceae</taxon>
        <taxon>Riccia</taxon>
    </lineage>
</organism>
<reference evidence="2 3" key="1">
    <citation type="submission" date="2024-09" db="EMBL/GenBank/DDBJ databases">
        <title>Chromosome-scale assembly of Riccia sorocarpa.</title>
        <authorList>
            <person name="Paukszto L."/>
        </authorList>
    </citation>
    <scope>NUCLEOTIDE SEQUENCE [LARGE SCALE GENOMIC DNA]</scope>
    <source>
        <strain evidence="2">LP-2024</strain>
        <tissue evidence="2">Aerial parts of the thallus</tissue>
    </source>
</reference>
<dbReference type="CDD" id="cd01650">
    <property type="entry name" value="RT_nLTR_like"/>
    <property type="match status" value="1"/>
</dbReference>
<evidence type="ECO:0000259" key="1">
    <source>
        <dbReference type="PROSITE" id="PS50878"/>
    </source>
</evidence>
<sequence length="724" mass="82503">MAVSDHVPVLVDIAIKPPRNRKRMKRSSYIKMDEDAMKDPAFLQEARRVWHEGYALSQNPITAWTLAWGKVQRLYGRRRAQKQKQRNEYNTLKKAFGEMLIKAAADPNSVSPEDFRNLEAKVREGELQECEIARRRSRHIWLKSGDASTRYFYAVLKSKQNAEALTTLHKDDGTVLDDEGEILEEVHRFYGELFHQPTITSSQRAEVQACLVNTNKKVSREQNLDLIRRPAEKEVETTVKLLKTDKSPGADGLTAEVLRASWSWTRAACFALIDEFWKTKSKLLAERLKKILPQIVDEEQTGFVEQRSIVDNILCLKLGQELAGHSQQQALFYKLDFVKAFDRVQHHYLISTMEAMQFDPHFIQLTMGLVATGSSKMHINGTFTPAFRLGRGVRQGCSISPLLFAISTQPLMGLLRKEEREGRLLGVNIPRGGTLLHRFFTDDSGVAITTSPENFENLKRVVERFETMSGAQLNITKSVIIPMAIDPNTSWIRDTGCRVLQQGEEIVYLGCKAGIQITEKDIARDLSNKLLRKLSTWSNRLLAWPSRVILLKHILHAMPVYQFLSLGLTTSGYDQLEPICRDFLWGSRGDGKAKCSLVAWKYVAQPRLEGGLGILPFHTTSAALKMKYVAKLMTGEKSEWAQIIKYFIRSELQRRAHGEDYRWWTAEEALLLMPTLTLKDSPTSKNLLKGWFSIRKHLRLDLTNITLPASLSTNQLVTVMKKYG</sequence>
<evidence type="ECO:0000313" key="3">
    <source>
        <dbReference type="Proteomes" id="UP001633002"/>
    </source>
</evidence>
<dbReference type="AlphaFoldDB" id="A0ABD3HBQ7"/>